<protein>
    <recommendedName>
        <fullName evidence="10">Transporter</fullName>
    </recommendedName>
</protein>
<proteinExistence type="predicted"/>
<dbReference type="EMBL" id="FNVQ01000001">
    <property type="protein sequence ID" value="SEG24365.1"/>
    <property type="molecule type" value="Genomic_DNA"/>
</dbReference>
<feature type="transmembrane region" description="Helical" evidence="7">
    <location>
        <begin position="214"/>
        <end position="236"/>
    </location>
</feature>
<keyword evidence="6 7" id="KW-0472">Membrane</keyword>
<dbReference type="GO" id="GO:0016020">
    <property type="term" value="C:membrane"/>
    <property type="evidence" value="ECO:0007669"/>
    <property type="project" value="UniProtKB-SubCell"/>
</dbReference>
<feature type="transmembrane region" description="Helical" evidence="7">
    <location>
        <begin position="64"/>
        <end position="83"/>
    </location>
</feature>
<dbReference type="GO" id="GO:0055085">
    <property type="term" value="P:transmembrane transport"/>
    <property type="evidence" value="ECO:0007669"/>
    <property type="project" value="InterPro"/>
</dbReference>
<dbReference type="InterPro" id="IPR004776">
    <property type="entry name" value="Mem_transp_PIN-like"/>
</dbReference>
<dbReference type="RefSeq" id="WP_104002669.1">
    <property type="nucleotide sequence ID" value="NZ_FNVQ01000001.1"/>
</dbReference>
<dbReference type="PANTHER" id="PTHR36838">
    <property type="entry name" value="AUXIN EFFLUX CARRIER FAMILY PROTEIN"/>
    <property type="match status" value="1"/>
</dbReference>
<comment type="subcellular location">
    <subcellularLocation>
        <location evidence="1">Membrane</location>
        <topology evidence="1">Multi-pass membrane protein</topology>
    </subcellularLocation>
</comment>
<organism evidence="8 9">
    <name type="scientific">Marinobacterium lutimaris</name>
    <dbReference type="NCBI Taxonomy" id="568106"/>
    <lineage>
        <taxon>Bacteria</taxon>
        <taxon>Pseudomonadati</taxon>
        <taxon>Pseudomonadota</taxon>
        <taxon>Gammaproteobacteria</taxon>
        <taxon>Oceanospirillales</taxon>
        <taxon>Oceanospirillaceae</taxon>
        <taxon>Marinobacterium</taxon>
    </lineage>
</organism>
<dbReference type="Proteomes" id="UP000236745">
    <property type="component" value="Unassembled WGS sequence"/>
</dbReference>
<keyword evidence="4 7" id="KW-0812">Transmembrane</keyword>
<name>A0A1H5YL93_9GAMM</name>
<gene>
    <name evidence="8" type="ORF">SAMN05444390_1011796</name>
</gene>
<evidence type="ECO:0008006" key="10">
    <source>
        <dbReference type="Google" id="ProtNLM"/>
    </source>
</evidence>
<accession>A0A1H5YL93</accession>
<feature type="transmembrane region" description="Helical" evidence="7">
    <location>
        <begin position="272"/>
        <end position="293"/>
    </location>
</feature>
<evidence type="ECO:0000313" key="8">
    <source>
        <dbReference type="EMBL" id="SEG24365.1"/>
    </source>
</evidence>
<keyword evidence="3" id="KW-1003">Cell membrane</keyword>
<feature type="transmembrane region" description="Helical" evidence="7">
    <location>
        <begin position="35"/>
        <end position="52"/>
    </location>
</feature>
<keyword evidence="9" id="KW-1185">Reference proteome</keyword>
<dbReference type="Pfam" id="PF03547">
    <property type="entry name" value="Mem_trans"/>
    <property type="match status" value="2"/>
</dbReference>
<evidence type="ECO:0000256" key="3">
    <source>
        <dbReference type="ARBA" id="ARBA00022475"/>
    </source>
</evidence>
<dbReference type="OrthoDB" id="3238001at2"/>
<reference evidence="8 9" key="1">
    <citation type="submission" date="2016-10" db="EMBL/GenBank/DDBJ databases">
        <authorList>
            <person name="de Groot N.N."/>
        </authorList>
    </citation>
    <scope>NUCLEOTIDE SEQUENCE [LARGE SCALE GENOMIC DNA]</scope>
    <source>
        <strain evidence="8 9">DSM 22012</strain>
    </source>
</reference>
<sequence>MFQAFLVPILPVILIAALGALLSRKTEWLNNPSLGAMVTNIGLPALLLHSLLSMEMDLSGMGRILLAMVATLALSALITWPVLRLCGQSVRRYLSVLVNPNTGNLGIPVSYALLGEDALAVAVVVSSVVTISHFTLGVSVMSGSFAPRQMLRNAPALALVLAAVLLGFEVQPPEFVMRTLDMVGGMTLPIMLLLLGRSLAALKLGRSTQWTPLLLMSAYRPLVGLVSALAVIWLLGLNELDARVLMIQAVMPVAVISYILTVRYEGPTERVAGLILLSMPASFVVVGILAHFWL</sequence>
<evidence type="ECO:0000256" key="1">
    <source>
        <dbReference type="ARBA" id="ARBA00004141"/>
    </source>
</evidence>
<evidence type="ECO:0000256" key="7">
    <source>
        <dbReference type="SAM" id="Phobius"/>
    </source>
</evidence>
<evidence type="ECO:0000256" key="4">
    <source>
        <dbReference type="ARBA" id="ARBA00022692"/>
    </source>
</evidence>
<keyword evidence="2" id="KW-0813">Transport</keyword>
<feature type="transmembrane region" description="Helical" evidence="7">
    <location>
        <begin position="150"/>
        <end position="170"/>
    </location>
</feature>
<keyword evidence="5 7" id="KW-1133">Transmembrane helix</keyword>
<evidence type="ECO:0000256" key="2">
    <source>
        <dbReference type="ARBA" id="ARBA00022448"/>
    </source>
</evidence>
<feature type="transmembrane region" description="Helical" evidence="7">
    <location>
        <begin position="182"/>
        <end position="202"/>
    </location>
</feature>
<dbReference type="AlphaFoldDB" id="A0A1H5YL93"/>
<evidence type="ECO:0000313" key="9">
    <source>
        <dbReference type="Proteomes" id="UP000236745"/>
    </source>
</evidence>
<evidence type="ECO:0000256" key="5">
    <source>
        <dbReference type="ARBA" id="ARBA00022989"/>
    </source>
</evidence>
<feature type="transmembrane region" description="Helical" evidence="7">
    <location>
        <begin position="242"/>
        <end position="260"/>
    </location>
</feature>
<dbReference type="PANTHER" id="PTHR36838:SF1">
    <property type="entry name" value="SLR1864 PROTEIN"/>
    <property type="match status" value="1"/>
</dbReference>
<evidence type="ECO:0000256" key="6">
    <source>
        <dbReference type="ARBA" id="ARBA00023136"/>
    </source>
</evidence>
<feature type="transmembrane region" description="Helical" evidence="7">
    <location>
        <begin position="118"/>
        <end position="138"/>
    </location>
</feature>